<feature type="chain" id="PRO_5047241248" evidence="5">
    <location>
        <begin position="22"/>
        <end position="348"/>
    </location>
</feature>
<feature type="compositionally biased region" description="Basic and acidic residues" evidence="4">
    <location>
        <begin position="168"/>
        <end position="181"/>
    </location>
</feature>
<feature type="compositionally biased region" description="Basic and acidic residues" evidence="4">
    <location>
        <begin position="134"/>
        <end position="151"/>
    </location>
</feature>
<dbReference type="RefSeq" id="WP_345268099.1">
    <property type="nucleotide sequence ID" value="NZ_BAABIM010000004.1"/>
</dbReference>
<organism evidence="6 7">
    <name type="scientific">Nocardioides nanhaiensis</name>
    <dbReference type="NCBI Taxonomy" id="1476871"/>
    <lineage>
        <taxon>Bacteria</taxon>
        <taxon>Bacillati</taxon>
        <taxon>Actinomycetota</taxon>
        <taxon>Actinomycetes</taxon>
        <taxon>Propionibacteriales</taxon>
        <taxon>Nocardioidaceae</taxon>
        <taxon>Nocardioides</taxon>
    </lineage>
</organism>
<dbReference type="EMBL" id="BAABIM010000004">
    <property type="protein sequence ID" value="GAA4693416.1"/>
    <property type="molecule type" value="Genomic_DNA"/>
</dbReference>
<sequence>MRLRLAPAALTALLLATSGCAAFSDEGGTATEGGSGASGSGAPTVVAAFYPLQWTAEQVAGDLAEVEVLTAPGTEPHDLELDVSQVALISEADLVVLEDGFQPAVDDAVAQNGSGETLDVVDVVDLLAADETEAEHSEHAGEEDHAHAEGEEHAEEEGHEEGEEHADEEGHDHDHGEFDPHFWLDPARVADLGDAMAEKLAELDPENAETFRENAATTRATLEELDAAYSEGLAQCERSTIVVSHDAFGYLSKYGLDVEGVAGLTPDAEPTPADLGALQELAREEGITTVFSERLASPAFTEALAGDLGIQTAILDPIEGLTDETASEDYVSLMEQNLDALRGANGCQ</sequence>
<dbReference type="PROSITE" id="PS51257">
    <property type="entry name" value="PROKAR_LIPOPROTEIN"/>
    <property type="match status" value="1"/>
</dbReference>
<dbReference type="InterPro" id="IPR006127">
    <property type="entry name" value="ZnuA-like"/>
</dbReference>
<keyword evidence="7" id="KW-1185">Reference proteome</keyword>
<keyword evidence="3 5" id="KW-0732">Signal</keyword>
<reference evidence="7" key="1">
    <citation type="journal article" date="2019" name="Int. J. Syst. Evol. Microbiol.">
        <title>The Global Catalogue of Microorganisms (GCM) 10K type strain sequencing project: providing services to taxonomists for standard genome sequencing and annotation.</title>
        <authorList>
            <consortium name="The Broad Institute Genomics Platform"/>
            <consortium name="The Broad Institute Genome Sequencing Center for Infectious Disease"/>
            <person name="Wu L."/>
            <person name="Ma J."/>
        </authorList>
    </citation>
    <scope>NUCLEOTIDE SEQUENCE [LARGE SCALE GENOMIC DNA]</scope>
    <source>
        <strain evidence="7">JCM 18127</strain>
    </source>
</reference>
<name>A0ABP8WQK7_9ACTN</name>
<feature type="compositionally biased region" description="Acidic residues" evidence="4">
    <location>
        <begin position="152"/>
        <end position="167"/>
    </location>
</feature>
<dbReference type="Gene3D" id="3.40.50.1980">
    <property type="entry name" value="Nitrogenase molybdenum iron protein domain"/>
    <property type="match status" value="3"/>
</dbReference>
<accession>A0ABP8WQK7</accession>
<evidence type="ECO:0000256" key="2">
    <source>
        <dbReference type="ARBA" id="ARBA00022448"/>
    </source>
</evidence>
<dbReference type="PANTHER" id="PTHR42953:SF3">
    <property type="entry name" value="HIGH-AFFINITY ZINC UPTAKE SYSTEM PROTEIN ZNUA"/>
    <property type="match status" value="1"/>
</dbReference>
<evidence type="ECO:0000256" key="1">
    <source>
        <dbReference type="ARBA" id="ARBA00011028"/>
    </source>
</evidence>
<proteinExistence type="inferred from homology"/>
<dbReference type="SUPFAM" id="SSF53807">
    <property type="entry name" value="Helical backbone' metal receptor"/>
    <property type="match status" value="1"/>
</dbReference>
<evidence type="ECO:0000256" key="5">
    <source>
        <dbReference type="SAM" id="SignalP"/>
    </source>
</evidence>
<dbReference type="Proteomes" id="UP001500621">
    <property type="component" value="Unassembled WGS sequence"/>
</dbReference>
<evidence type="ECO:0000256" key="3">
    <source>
        <dbReference type="ARBA" id="ARBA00022729"/>
    </source>
</evidence>
<dbReference type="InterPro" id="IPR050492">
    <property type="entry name" value="Bact_metal-bind_prot9"/>
</dbReference>
<gene>
    <name evidence="6" type="ORF">GCM10023226_34100</name>
</gene>
<dbReference type="Pfam" id="PF01297">
    <property type="entry name" value="ZnuA"/>
    <property type="match status" value="1"/>
</dbReference>
<feature type="region of interest" description="Disordered" evidence="4">
    <location>
        <begin position="132"/>
        <end position="181"/>
    </location>
</feature>
<feature type="signal peptide" evidence="5">
    <location>
        <begin position="1"/>
        <end position="21"/>
    </location>
</feature>
<dbReference type="PANTHER" id="PTHR42953">
    <property type="entry name" value="HIGH-AFFINITY ZINC UPTAKE SYSTEM PROTEIN ZNUA-RELATED"/>
    <property type="match status" value="1"/>
</dbReference>
<keyword evidence="2" id="KW-0813">Transport</keyword>
<comment type="similarity">
    <text evidence="1">Belongs to the bacterial solute-binding protein 9 family.</text>
</comment>
<protein>
    <submittedName>
        <fullName evidence="6">Zinc ABC transporter substrate-binding protein</fullName>
    </submittedName>
</protein>
<evidence type="ECO:0000256" key="4">
    <source>
        <dbReference type="SAM" id="MobiDB-lite"/>
    </source>
</evidence>
<evidence type="ECO:0000313" key="7">
    <source>
        <dbReference type="Proteomes" id="UP001500621"/>
    </source>
</evidence>
<comment type="caution">
    <text evidence="6">The sequence shown here is derived from an EMBL/GenBank/DDBJ whole genome shotgun (WGS) entry which is preliminary data.</text>
</comment>
<evidence type="ECO:0000313" key="6">
    <source>
        <dbReference type="EMBL" id="GAA4693416.1"/>
    </source>
</evidence>